<dbReference type="EMBL" id="FTPS01000001">
    <property type="protein sequence ID" value="SIT80029.1"/>
    <property type="molecule type" value="Genomic_DNA"/>
</dbReference>
<evidence type="ECO:0000313" key="4">
    <source>
        <dbReference type="Proteomes" id="UP000192455"/>
    </source>
</evidence>
<reference evidence="3 4" key="1">
    <citation type="submission" date="2017-01" db="EMBL/GenBank/DDBJ databases">
        <authorList>
            <person name="Mah S.A."/>
            <person name="Swanson W.J."/>
            <person name="Moy G.W."/>
            <person name="Vacquier V.D."/>
        </authorList>
    </citation>
    <scope>NUCLEOTIDE SEQUENCE [LARGE SCALE GENOMIC DNA]</scope>
    <source>
        <strain evidence="3 4">DSM 21219</strain>
    </source>
</reference>
<keyword evidence="4" id="KW-1185">Reference proteome</keyword>
<evidence type="ECO:0000256" key="2">
    <source>
        <dbReference type="SAM" id="Phobius"/>
    </source>
</evidence>
<dbReference type="AlphaFoldDB" id="A0A1R3WTI1"/>
<dbReference type="RefSeq" id="WP_234967715.1">
    <property type="nucleotide sequence ID" value="NZ_FTPS01000001.1"/>
</dbReference>
<keyword evidence="2" id="KW-0472">Membrane</keyword>
<sequence length="326" mass="34942">MIEHKPDPTAPGAPFRQPAAPPPLLGVGRGALGLGLLWLLVAGLFLLFAPSGEGAERGFDGLRFLSGVVGLFVPVAVILLGAALRHDIRGLRDDNARLAEMIERQRAASPAQQRSAPRSTAAAPAHPAPAARPASFSSSRRAPSAAQSAPPRNTDQEALPLSAGQGTSGPPLARAEFIRALNFPDTADDAEGFAVLRRAMRDRASAQMIQASQDVLTLLSQSGIYMDDLAPDRARPEVWRQFAQGIRGRAIAPMGGIRDRESLAEIAERMKQDAIFRDAVHHFLRLFDRSFAAFEQEADDADISALSDTRTARAFMLLGRVVGTFD</sequence>
<feature type="compositionally biased region" description="Low complexity" evidence="1">
    <location>
        <begin position="107"/>
        <end position="152"/>
    </location>
</feature>
<dbReference type="Proteomes" id="UP000192455">
    <property type="component" value="Unassembled WGS sequence"/>
</dbReference>
<dbReference type="STRING" id="515897.SAMN05421849_1240"/>
<keyword evidence="2" id="KW-0812">Transmembrane</keyword>
<name>A0A1R3WTI1_9RHOB</name>
<evidence type="ECO:0000313" key="3">
    <source>
        <dbReference type="EMBL" id="SIT80029.1"/>
    </source>
</evidence>
<proteinExistence type="predicted"/>
<feature type="region of interest" description="Disordered" evidence="1">
    <location>
        <begin position="105"/>
        <end position="170"/>
    </location>
</feature>
<organism evidence="3 4">
    <name type="scientific">Pontibaca methylaminivorans</name>
    <dbReference type="NCBI Taxonomy" id="515897"/>
    <lineage>
        <taxon>Bacteria</taxon>
        <taxon>Pseudomonadati</taxon>
        <taxon>Pseudomonadota</taxon>
        <taxon>Alphaproteobacteria</taxon>
        <taxon>Rhodobacterales</taxon>
        <taxon>Roseobacteraceae</taxon>
        <taxon>Pontibaca</taxon>
    </lineage>
</organism>
<feature type="transmembrane region" description="Helical" evidence="2">
    <location>
        <begin position="61"/>
        <end position="84"/>
    </location>
</feature>
<feature type="transmembrane region" description="Helical" evidence="2">
    <location>
        <begin position="31"/>
        <end position="49"/>
    </location>
</feature>
<evidence type="ECO:0000256" key="1">
    <source>
        <dbReference type="SAM" id="MobiDB-lite"/>
    </source>
</evidence>
<gene>
    <name evidence="3" type="ORF">SAMN05421849_1240</name>
</gene>
<keyword evidence="2" id="KW-1133">Transmembrane helix</keyword>
<protein>
    <submittedName>
        <fullName evidence="3">Uncharacterized protein</fullName>
    </submittedName>
</protein>
<accession>A0A1R3WTI1</accession>